<dbReference type="GO" id="GO:0005085">
    <property type="term" value="F:guanyl-nucleotide exchange factor activity"/>
    <property type="evidence" value="ECO:0007669"/>
    <property type="project" value="InterPro"/>
</dbReference>
<dbReference type="InParanoid" id="A0A0B2UJA3"/>
<evidence type="ECO:0000313" key="3">
    <source>
        <dbReference type="Proteomes" id="UP000031056"/>
    </source>
</evidence>
<evidence type="ECO:0000259" key="1">
    <source>
        <dbReference type="SMART" id="SM00147"/>
    </source>
</evidence>
<dbReference type="OrthoDB" id="25179at2759"/>
<dbReference type="STRING" id="1354746.A0A0B2UJA3"/>
<dbReference type="SUPFAM" id="SSF48366">
    <property type="entry name" value="Ras GEF"/>
    <property type="match status" value="1"/>
</dbReference>
<dbReference type="InterPro" id="IPR036964">
    <property type="entry name" value="RASGEF_cat_dom_sf"/>
</dbReference>
<feature type="domain" description="Ras-GEF" evidence="1">
    <location>
        <begin position="82"/>
        <end position="288"/>
    </location>
</feature>
<gene>
    <name evidence="2" type="ORF">M896_080180</name>
</gene>
<dbReference type="GeneID" id="26262058"/>
<accession>A0A0B2UJA3</accession>
<dbReference type="AlphaFoldDB" id="A0A0B2UJA3"/>
<dbReference type="Proteomes" id="UP000031056">
    <property type="component" value="Unassembled WGS sequence"/>
</dbReference>
<dbReference type="VEuPathDB" id="MicrosporidiaDB:M896_080180"/>
<dbReference type="GO" id="GO:0007264">
    <property type="term" value="P:small GTPase-mediated signal transduction"/>
    <property type="evidence" value="ECO:0007669"/>
    <property type="project" value="InterPro"/>
</dbReference>
<dbReference type="RefSeq" id="XP_014563326.1">
    <property type="nucleotide sequence ID" value="XM_014707840.1"/>
</dbReference>
<dbReference type="InterPro" id="IPR001895">
    <property type="entry name" value="RASGEF_cat_dom"/>
</dbReference>
<dbReference type="Pfam" id="PF00617">
    <property type="entry name" value="RasGEF"/>
    <property type="match status" value="1"/>
</dbReference>
<dbReference type="EMBL" id="JOKQ01000008">
    <property type="protein sequence ID" value="KHN69284.1"/>
    <property type="molecule type" value="Genomic_DNA"/>
</dbReference>
<dbReference type="InterPro" id="IPR023578">
    <property type="entry name" value="Ras_GEF_dom_sf"/>
</dbReference>
<proteinExistence type="predicted"/>
<dbReference type="SMART" id="SM00147">
    <property type="entry name" value="RasGEF"/>
    <property type="match status" value="1"/>
</dbReference>
<protein>
    <recommendedName>
        <fullName evidence="1">Ras-GEF domain-containing protein</fullName>
    </recommendedName>
</protein>
<sequence>MESYKDSIEYFLSYFECAVPGDVSLGSLVVFSERHAHEDESEEPVMWDEKDLPRTWYQMRFVDSVNKSKYIKKMAYAESMDVYHITPKKLSKALTSIDLQFLKKITPNDLVEYDGDDGNESSSIKQIRLKNEGLMNFVAHELSTRKNYNYFFKVLEHLEKIRNFNSIHCITRAFQMQKLDLKSLGKLSVYVKTSLSYFDMRQVLDELTADDMFLVCPIDVYIKDIEESNKNRGSEVASMRFCRLVEILIRLQTQEHDLRIPHITEHFLFTRFWKYARNNSVLYIQDDAMKYDGQFLLL</sequence>
<dbReference type="HOGENOM" id="CLU_933924_0_0_1"/>
<reference evidence="2 3" key="1">
    <citation type="journal article" date="2014" name="MBio">
        <title>The Ordospora colligata genome; evolution of extreme reduction in microsporidia and host-to-parasite horizontal gene transfer.</title>
        <authorList>
            <person name="Pombert J.-F."/>
            <person name="Haag K.L."/>
            <person name="Beidas S."/>
            <person name="Ebert D."/>
            <person name="Keeling P.J."/>
        </authorList>
    </citation>
    <scope>NUCLEOTIDE SEQUENCE [LARGE SCALE GENOMIC DNA]</scope>
    <source>
        <strain evidence="2 3">OC4</strain>
    </source>
</reference>
<organism evidence="2 3">
    <name type="scientific">Ordospora colligata OC4</name>
    <dbReference type="NCBI Taxonomy" id="1354746"/>
    <lineage>
        <taxon>Eukaryota</taxon>
        <taxon>Fungi</taxon>
        <taxon>Fungi incertae sedis</taxon>
        <taxon>Microsporidia</taxon>
        <taxon>Ordosporidae</taxon>
        <taxon>Ordospora</taxon>
    </lineage>
</organism>
<keyword evidence="3" id="KW-1185">Reference proteome</keyword>
<comment type="caution">
    <text evidence="2">The sequence shown here is derived from an EMBL/GenBank/DDBJ whole genome shotgun (WGS) entry which is preliminary data.</text>
</comment>
<dbReference type="Gene3D" id="1.10.840.10">
    <property type="entry name" value="Ras guanine-nucleotide exchange factors catalytic domain"/>
    <property type="match status" value="1"/>
</dbReference>
<name>A0A0B2UJA3_9MICR</name>
<evidence type="ECO:0000313" key="2">
    <source>
        <dbReference type="EMBL" id="KHN69284.1"/>
    </source>
</evidence>